<evidence type="ECO:0000256" key="2">
    <source>
        <dbReference type="SAM" id="SignalP"/>
    </source>
</evidence>
<proteinExistence type="predicted"/>
<keyword evidence="2" id="KW-0732">Signal</keyword>
<dbReference type="EMBL" id="WJIE01000003">
    <property type="protein sequence ID" value="MRG92418.1"/>
    <property type="molecule type" value="Genomic_DNA"/>
</dbReference>
<feature type="region of interest" description="Disordered" evidence="1">
    <location>
        <begin position="148"/>
        <end position="175"/>
    </location>
</feature>
<evidence type="ECO:0008006" key="5">
    <source>
        <dbReference type="Google" id="ProtNLM"/>
    </source>
</evidence>
<protein>
    <recommendedName>
        <fullName evidence="5">DUF5666 domain-containing protein</fullName>
    </recommendedName>
</protein>
<sequence>MKTTNVKHALLLLAGVAIAACGTVDRKEPDHGAPEANAGKGRETREARTQKPGAPVKVEGKLATSSAALVVAFGEDASDVTVEVWGVDGLVVTSEKEPVQGQRFARGEKVDVDVSFTAPATRADLAVRVRGTFGGRVRERVQSFTVNAGAPSATPAPGEVKMGPDGKPVRVMRGE</sequence>
<dbReference type="Proteomes" id="UP000440224">
    <property type="component" value="Unassembled WGS sequence"/>
</dbReference>
<dbReference type="RefSeq" id="WP_153819303.1">
    <property type="nucleotide sequence ID" value="NZ_WJIE01000003.1"/>
</dbReference>
<evidence type="ECO:0000313" key="4">
    <source>
        <dbReference type="Proteomes" id="UP000440224"/>
    </source>
</evidence>
<evidence type="ECO:0000313" key="3">
    <source>
        <dbReference type="EMBL" id="MRG92418.1"/>
    </source>
</evidence>
<accession>A0A6N7PK78</accession>
<name>A0A6N7PK78_9BACT</name>
<feature type="compositionally biased region" description="Basic and acidic residues" evidence="1">
    <location>
        <begin position="162"/>
        <end position="175"/>
    </location>
</feature>
<reference evidence="3 4" key="1">
    <citation type="submission" date="2019-10" db="EMBL/GenBank/DDBJ databases">
        <title>A soil myxobacterium in the family Polyangiaceae.</title>
        <authorList>
            <person name="Li Y."/>
            <person name="Wang J."/>
        </authorList>
    </citation>
    <scope>NUCLEOTIDE SEQUENCE [LARGE SCALE GENOMIC DNA]</scope>
    <source>
        <strain evidence="3 4">DSM 14734</strain>
    </source>
</reference>
<organism evidence="3 4">
    <name type="scientific">Polyangium spumosum</name>
    <dbReference type="NCBI Taxonomy" id="889282"/>
    <lineage>
        <taxon>Bacteria</taxon>
        <taxon>Pseudomonadati</taxon>
        <taxon>Myxococcota</taxon>
        <taxon>Polyangia</taxon>
        <taxon>Polyangiales</taxon>
        <taxon>Polyangiaceae</taxon>
        <taxon>Polyangium</taxon>
    </lineage>
</organism>
<dbReference type="PROSITE" id="PS51257">
    <property type="entry name" value="PROKAR_LIPOPROTEIN"/>
    <property type="match status" value="1"/>
</dbReference>
<evidence type="ECO:0000256" key="1">
    <source>
        <dbReference type="SAM" id="MobiDB-lite"/>
    </source>
</evidence>
<gene>
    <name evidence="3" type="ORF">GF068_10820</name>
</gene>
<dbReference type="OrthoDB" id="9838052at2"/>
<feature type="compositionally biased region" description="Basic and acidic residues" evidence="1">
    <location>
        <begin position="40"/>
        <end position="49"/>
    </location>
</feature>
<feature type="region of interest" description="Disordered" evidence="1">
    <location>
        <begin position="26"/>
        <end position="56"/>
    </location>
</feature>
<feature type="signal peptide" evidence="2">
    <location>
        <begin position="1"/>
        <end position="19"/>
    </location>
</feature>
<keyword evidence="4" id="KW-1185">Reference proteome</keyword>
<comment type="caution">
    <text evidence="3">The sequence shown here is derived from an EMBL/GenBank/DDBJ whole genome shotgun (WGS) entry which is preliminary data.</text>
</comment>
<feature type="chain" id="PRO_5027070109" description="DUF5666 domain-containing protein" evidence="2">
    <location>
        <begin position="20"/>
        <end position="175"/>
    </location>
</feature>
<dbReference type="AlphaFoldDB" id="A0A6N7PK78"/>